<dbReference type="CDD" id="cd09160">
    <property type="entry name" value="PLDc_SMU_988_like_2"/>
    <property type="match status" value="1"/>
</dbReference>
<evidence type="ECO:0000256" key="10">
    <source>
        <dbReference type="ARBA" id="ARBA00023209"/>
    </source>
</evidence>
<dbReference type="EMBL" id="CP115667">
    <property type="protein sequence ID" value="WBW49333.1"/>
    <property type="molecule type" value="Genomic_DNA"/>
</dbReference>
<evidence type="ECO:0000256" key="12">
    <source>
        <dbReference type="NCBIfam" id="TIGR04265"/>
    </source>
</evidence>
<dbReference type="InterPro" id="IPR001736">
    <property type="entry name" value="PLipase_D/transphosphatidylase"/>
</dbReference>
<keyword evidence="7 13" id="KW-1133">Transmembrane helix</keyword>
<dbReference type="SMART" id="SM00155">
    <property type="entry name" value="PLDc"/>
    <property type="match status" value="2"/>
</dbReference>
<keyword evidence="6" id="KW-0677">Repeat</keyword>
<dbReference type="EC" id="2.7.8.-" evidence="12"/>
<accession>A0ABY7QTW8</accession>
<reference evidence="15 16" key="1">
    <citation type="submission" date="2023-01" db="EMBL/GenBank/DDBJ databases">
        <authorList>
            <person name="Lee S.H."/>
            <person name="Jung H.S."/>
            <person name="Yun J.U."/>
        </authorList>
    </citation>
    <scope>NUCLEOTIDE SEQUENCE [LARGE SCALE GENOMIC DNA]</scope>
    <source>
        <strain evidence="15 16">CBA3646</strain>
    </source>
</reference>
<evidence type="ECO:0000256" key="13">
    <source>
        <dbReference type="SAM" id="Phobius"/>
    </source>
</evidence>
<dbReference type="CDD" id="cd09154">
    <property type="entry name" value="PLDc_SMU_988_like_1"/>
    <property type="match status" value="1"/>
</dbReference>
<keyword evidence="8" id="KW-0443">Lipid metabolism</keyword>
<feature type="transmembrane region" description="Helical" evidence="13">
    <location>
        <begin position="45"/>
        <end position="64"/>
    </location>
</feature>
<keyword evidence="5 13" id="KW-0812">Transmembrane</keyword>
<comment type="subcellular location">
    <subcellularLocation>
        <location evidence="1">Cell membrane</location>
        <topology evidence="1">Multi-pass membrane protein</topology>
    </subcellularLocation>
</comment>
<dbReference type="InterPro" id="IPR022924">
    <property type="entry name" value="Cardiolipin_synthase"/>
</dbReference>
<keyword evidence="3" id="KW-0444">Lipid biosynthesis</keyword>
<dbReference type="SUPFAM" id="SSF56024">
    <property type="entry name" value="Phospholipase D/nuclease"/>
    <property type="match status" value="2"/>
</dbReference>
<dbReference type="NCBIfam" id="TIGR04265">
    <property type="entry name" value="bac_cardiolipin"/>
    <property type="match status" value="1"/>
</dbReference>
<keyword evidence="9 13" id="KW-0472">Membrane</keyword>
<evidence type="ECO:0000256" key="5">
    <source>
        <dbReference type="ARBA" id="ARBA00022692"/>
    </source>
</evidence>
<keyword evidence="4" id="KW-0808">Transferase</keyword>
<dbReference type="Proteomes" id="UP001210339">
    <property type="component" value="Chromosome"/>
</dbReference>
<name>A0ABY7QTW8_9FIRM</name>
<protein>
    <recommendedName>
        <fullName evidence="12">Cardiolipin synthase</fullName>
        <ecNumber evidence="12">2.7.8.-</ecNumber>
    </recommendedName>
</protein>
<evidence type="ECO:0000256" key="11">
    <source>
        <dbReference type="ARBA" id="ARBA00023264"/>
    </source>
</evidence>
<keyword evidence="16" id="KW-1185">Reference proteome</keyword>
<evidence type="ECO:0000256" key="7">
    <source>
        <dbReference type="ARBA" id="ARBA00022989"/>
    </source>
</evidence>
<evidence type="ECO:0000256" key="4">
    <source>
        <dbReference type="ARBA" id="ARBA00022679"/>
    </source>
</evidence>
<evidence type="ECO:0000313" key="16">
    <source>
        <dbReference type="Proteomes" id="UP001210339"/>
    </source>
</evidence>
<evidence type="ECO:0000259" key="14">
    <source>
        <dbReference type="PROSITE" id="PS50035"/>
    </source>
</evidence>
<feature type="domain" description="PLD phosphodiesterase" evidence="14">
    <location>
        <begin position="251"/>
        <end position="278"/>
    </location>
</feature>
<evidence type="ECO:0000256" key="3">
    <source>
        <dbReference type="ARBA" id="ARBA00022516"/>
    </source>
</evidence>
<feature type="transmembrane region" description="Helical" evidence="13">
    <location>
        <begin position="20"/>
        <end position="39"/>
    </location>
</feature>
<proteinExistence type="predicted"/>
<dbReference type="RefSeq" id="WP_271190865.1">
    <property type="nucleotide sequence ID" value="NZ_CP115667.1"/>
</dbReference>
<feature type="transmembrane region" description="Helical" evidence="13">
    <location>
        <begin position="76"/>
        <end position="97"/>
    </location>
</feature>
<keyword evidence="10" id="KW-0594">Phospholipid biosynthesis</keyword>
<evidence type="ECO:0000256" key="8">
    <source>
        <dbReference type="ARBA" id="ARBA00023098"/>
    </source>
</evidence>
<organism evidence="15 16">
    <name type="scientific">Peptoniphilus equinus</name>
    <dbReference type="NCBI Taxonomy" id="3016343"/>
    <lineage>
        <taxon>Bacteria</taxon>
        <taxon>Bacillati</taxon>
        <taxon>Bacillota</taxon>
        <taxon>Tissierellia</taxon>
        <taxon>Tissierellales</taxon>
        <taxon>Peptoniphilaceae</taxon>
        <taxon>Peptoniphilus</taxon>
    </lineage>
</organism>
<evidence type="ECO:0000256" key="2">
    <source>
        <dbReference type="ARBA" id="ARBA00022475"/>
    </source>
</evidence>
<dbReference type="Gene3D" id="3.30.870.10">
    <property type="entry name" value="Endonuclease Chain A"/>
    <property type="match status" value="2"/>
</dbReference>
<dbReference type="InterPro" id="IPR025202">
    <property type="entry name" value="PLD-like_dom"/>
</dbReference>
<dbReference type="Pfam" id="PF13091">
    <property type="entry name" value="PLDc_2"/>
    <property type="match status" value="2"/>
</dbReference>
<evidence type="ECO:0000256" key="1">
    <source>
        <dbReference type="ARBA" id="ARBA00004651"/>
    </source>
</evidence>
<feature type="domain" description="PLD phosphodiesterase" evidence="14">
    <location>
        <begin position="427"/>
        <end position="454"/>
    </location>
</feature>
<keyword evidence="2" id="KW-1003">Cell membrane</keyword>
<evidence type="ECO:0000313" key="15">
    <source>
        <dbReference type="EMBL" id="WBW49333.1"/>
    </source>
</evidence>
<dbReference type="PANTHER" id="PTHR21248">
    <property type="entry name" value="CARDIOLIPIN SYNTHASE"/>
    <property type="match status" value="1"/>
</dbReference>
<evidence type="ECO:0000256" key="9">
    <source>
        <dbReference type="ARBA" id="ARBA00023136"/>
    </source>
</evidence>
<gene>
    <name evidence="15" type="primary">cls</name>
    <name evidence="15" type="ORF">O6R05_04810</name>
</gene>
<dbReference type="PANTHER" id="PTHR21248:SF22">
    <property type="entry name" value="PHOSPHOLIPASE D"/>
    <property type="match status" value="1"/>
</dbReference>
<evidence type="ECO:0000256" key="6">
    <source>
        <dbReference type="ARBA" id="ARBA00022737"/>
    </source>
</evidence>
<sequence>MNKNELSIQSKNNYNKFKPAIFALVAILIQSVVLIVLYFKYSHLLYITSPLWVVLSTAFMIYVINREADPTYKLAWILIVAVMPIFGILLYLLLQFIPGRRSVHHKLEQNILESKLYNLQDSAIKDRLIQADKQWANTAQYLNDFASAPTFTGTATKYYAIGEDYFADLLSDLQRAKRSIMMEYFIISPGKLWSSIEAILIEKAKAGVDVKLMYDGTNSINLPVGFFKPLEDAHVKVNEFSPISAFLNTVLNNRDHRKITVIDNTIGYTGGVNLADEYANIIDRFGHWKDTGLRLEGPAVQSLTMTFLQLWNLPEPIEEYSLYTEAAPLPDQESFVVPFADDPNDLESVAENIFVDVLSRARHYVYIMTPYLILSDHMSFALKLAAKRGIDVRIIMPHIPDKRIPFLVAQTYYPDLIKAGVKIYQYRPGFVHAKVVLSDDIVSIVGTINCDYRSFHHHYENGVLSLNRDLALTIKSDFASTLEACYEMSFYAYKKLPLKDRILGKIFRIFAPLM</sequence>
<keyword evidence="11" id="KW-1208">Phospholipid metabolism</keyword>
<dbReference type="InterPro" id="IPR027379">
    <property type="entry name" value="CLS_N"/>
</dbReference>
<dbReference type="PROSITE" id="PS50035">
    <property type="entry name" value="PLD"/>
    <property type="match status" value="2"/>
</dbReference>
<dbReference type="Pfam" id="PF13396">
    <property type="entry name" value="PLDc_N"/>
    <property type="match status" value="1"/>
</dbReference>